<reference evidence="13 14" key="1">
    <citation type="submission" date="2014-12" db="EMBL/GenBank/DDBJ databases">
        <title>Draft genome sequence of Cohnella kolymensis strain B-2846.</title>
        <authorList>
            <person name="Karlyshev A.V."/>
            <person name="Kudryashova E.B."/>
        </authorList>
    </citation>
    <scope>NUCLEOTIDE SEQUENCE [LARGE SCALE GENOMIC DNA]</scope>
    <source>
        <strain evidence="13 14">VKM B-2846</strain>
    </source>
</reference>
<sequence>MRGDFRMNDEQWQAIAGSDAAYDGHFYYGVVTTGIYCRPSCKSRIPVRDNVRIFSSFEQALAENFRPCKRCRPDGGRLPNEEWVAQISHVIETRYSEPFTLAKLAELFHGSPYHLQRTFKQIKGMTPAEYIQQTRIERAKELLSSTDRTVMEVAVAVGIPNAAHFSTVFQQRTGVAPSNYRIVVSGRE</sequence>
<dbReference type="PANTHER" id="PTHR43280:SF28">
    <property type="entry name" value="HTH-TYPE TRANSCRIPTIONAL ACTIVATOR RHAS"/>
    <property type="match status" value="1"/>
</dbReference>
<keyword evidence="3" id="KW-0808">Transferase</keyword>
<dbReference type="InterPro" id="IPR035451">
    <property type="entry name" value="Ada-like_dom_sf"/>
</dbReference>
<dbReference type="InterPro" id="IPR018062">
    <property type="entry name" value="HTH_AraC-typ_CS"/>
</dbReference>
<accession>A0ABR4ZZ83</accession>
<keyword evidence="2" id="KW-0489">Methyltransferase</keyword>
<comment type="caution">
    <text evidence="13">The sequence shown here is derived from an EMBL/GenBank/DDBJ whole genome shotgun (WGS) entry which is preliminary data.</text>
</comment>
<keyword evidence="14" id="KW-1185">Reference proteome</keyword>
<dbReference type="PRINTS" id="PR00032">
    <property type="entry name" value="HTHARAC"/>
</dbReference>
<evidence type="ECO:0000313" key="13">
    <source>
        <dbReference type="EMBL" id="KIL34134.1"/>
    </source>
</evidence>
<keyword evidence="6" id="KW-0862">Zinc</keyword>
<dbReference type="PROSITE" id="PS00041">
    <property type="entry name" value="HTH_ARAC_FAMILY_1"/>
    <property type="match status" value="1"/>
</dbReference>
<dbReference type="Proteomes" id="UP000054526">
    <property type="component" value="Unassembled WGS sequence"/>
</dbReference>
<keyword evidence="10" id="KW-0804">Transcription</keyword>
<evidence type="ECO:0000313" key="14">
    <source>
        <dbReference type="Proteomes" id="UP000054526"/>
    </source>
</evidence>
<evidence type="ECO:0000256" key="9">
    <source>
        <dbReference type="ARBA" id="ARBA00023159"/>
    </source>
</evidence>
<dbReference type="Gene3D" id="1.10.10.60">
    <property type="entry name" value="Homeodomain-like"/>
    <property type="match status" value="2"/>
</dbReference>
<dbReference type="PIRSF" id="PIRSF000408">
    <property type="entry name" value="Alkyltransferas_AdaA"/>
    <property type="match status" value="1"/>
</dbReference>
<dbReference type="PROSITE" id="PS01124">
    <property type="entry name" value="HTH_ARAC_FAMILY_2"/>
    <property type="match status" value="1"/>
</dbReference>
<evidence type="ECO:0000256" key="2">
    <source>
        <dbReference type="ARBA" id="ARBA00022603"/>
    </source>
</evidence>
<evidence type="ECO:0000256" key="4">
    <source>
        <dbReference type="ARBA" id="ARBA00022723"/>
    </source>
</evidence>
<keyword evidence="11" id="KW-0234">DNA repair</keyword>
<evidence type="ECO:0000256" key="10">
    <source>
        <dbReference type="ARBA" id="ARBA00023163"/>
    </source>
</evidence>
<dbReference type="SUPFAM" id="SSF46689">
    <property type="entry name" value="Homeodomain-like"/>
    <property type="match status" value="2"/>
</dbReference>
<keyword evidence="7" id="KW-0805">Transcription regulation</keyword>
<dbReference type="InterPro" id="IPR020449">
    <property type="entry name" value="Tscrpt_reg_AraC-type_HTH"/>
</dbReference>
<evidence type="ECO:0000256" key="3">
    <source>
        <dbReference type="ARBA" id="ARBA00022679"/>
    </source>
</evidence>
<evidence type="ECO:0000256" key="7">
    <source>
        <dbReference type="ARBA" id="ARBA00023015"/>
    </source>
</evidence>
<protein>
    <submittedName>
        <fullName evidence="13">AraC family transcriptional regulator</fullName>
    </submittedName>
</protein>
<dbReference type="Pfam" id="PF02805">
    <property type="entry name" value="Ada_Zn_binding"/>
    <property type="match status" value="1"/>
</dbReference>
<dbReference type="Gene3D" id="3.40.10.10">
    <property type="entry name" value="DNA Methylphosphotriester Repair Domain"/>
    <property type="match status" value="1"/>
</dbReference>
<name>A0ABR4ZZ83_9BACL</name>
<keyword evidence="5" id="KW-0227">DNA damage</keyword>
<proteinExistence type="predicted"/>
<evidence type="ECO:0000259" key="12">
    <source>
        <dbReference type="PROSITE" id="PS01124"/>
    </source>
</evidence>
<comment type="cofactor">
    <cofactor evidence="1">
        <name>Zn(2+)</name>
        <dbReference type="ChEBI" id="CHEBI:29105"/>
    </cofactor>
</comment>
<keyword evidence="4" id="KW-0479">Metal-binding</keyword>
<evidence type="ECO:0000256" key="6">
    <source>
        <dbReference type="ARBA" id="ARBA00022833"/>
    </source>
</evidence>
<keyword evidence="8" id="KW-0238">DNA-binding</keyword>
<dbReference type="PANTHER" id="PTHR43280">
    <property type="entry name" value="ARAC-FAMILY TRANSCRIPTIONAL REGULATOR"/>
    <property type="match status" value="1"/>
</dbReference>
<evidence type="ECO:0000256" key="8">
    <source>
        <dbReference type="ARBA" id="ARBA00023125"/>
    </source>
</evidence>
<dbReference type="Pfam" id="PF12833">
    <property type="entry name" value="HTH_18"/>
    <property type="match status" value="1"/>
</dbReference>
<feature type="domain" description="HTH araC/xylS-type" evidence="12">
    <location>
        <begin position="85"/>
        <end position="183"/>
    </location>
</feature>
<evidence type="ECO:0000256" key="1">
    <source>
        <dbReference type="ARBA" id="ARBA00001947"/>
    </source>
</evidence>
<dbReference type="InterPro" id="IPR016220">
    <property type="entry name" value="Me-P-triester_DNA_alkyl-Trfase"/>
</dbReference>
<evidence type="ECO:0000256" key="11">
    <source>
        <dbReference type="ARBA" id="ARBA00023204"/>
    </source>
</evidence>
<dbReference type="EMBL" id="JXAL01000034">
    <property type="protein sequence ID" value="KIL34134.1"/>
    <property type="molecule type" value="Genomic_DNA"/>
</dbReference>
<dbReference type="InterPro" id="IPR009057">
    <property type="entry name" value="Homeodomain-like_sf"/>
</dbReference>
<dbReference type="InterPro" id="IPR004026">
    <property type="entry name" value="Ada_DNA_repair_Zn-bd"/>
</dbReference>
<dbReference type="SMART" id="SM00342">
    <property type="entry name" value="HTH_ARAC"/>
    <property type="match status" value="1"/>
</dbReference>
<evidence type="ECO:0000256" key="5">
    <source>
        <dbReference type="ARBA" id="ARBA00022763"/>
    </source>
</evidence>
<keyword evidence="9" id="KW-0010">Activator</keyword>
<gene>
    <name evidence="13" type="ORF">SD71_20800</name>
</gene>
<dbReference type="SUPFAM" id="SSF57884">
    <property type="entry name" value="Ada DNA repair protein, N-terminal domain (N-Ada 10)"/>
    <property type="match status" value="1"/>
</dbReference>
<dbReference type="InterPro" id="IPR018060">
    <property type="entry name" value="HTH_AraC"/>
</dbReference>
<organism evidence="13 14">
    <name type="scientific">Cohnella kolymensis</name>
    <dbReference type="NCBI Taxonomy" id="1590652"/>
    <lineage>
        <taxon>Bacteria</taxon>
        <taxon>Bacillati</taxon>
        <taxon>Bacillota</taxon>
        <taxon>Bacilli</taxon>
        <taxon>Bacillales</taxon>
        <taxon>Paenibacillaceae</taxon>
        <taxon>Cohnella</taxon>
    </lineage>
</organism>